<keyword evidence="2" id="KW-0812">Transmembrane</keyword>
<feature type="region of interest" description="Disordered" evidence="1">
    <location>
        <begin position="669"/>
        <end position="689"/>
    </location>
</feature>
<organism evidence="3 4">
    <name type="scientific">Apiospora arundinis</name>
    <dbReference type="NCBI Taxonomy" id="335852"/>
    <lineage>
        <taxon>Eukaryota</taxon>
        <taxon>Fungi</taxon>
        <taxon>Dikarya</taxon>
        <taxon>Ascomycota</taxon>
        <taxon>Pezizomycotina</taxon>
        <taxon>Sordariomycetes</taxon>
        <taxon>Xylariomycetidae</taxon>
        <taxon>Amphisphaeriales</taxon>
        <taxon>Apiosporaceae</taxon>
        <taxon>Apiospora</taxon>
    </lineage>
</organism>
<keyword evidence="3" id="KW-0378">Hydrolase</keyword>
<feature type="transmembrane region" description="Helical" evidence="2">
    <location>
        <begin position="78"/>
        <end position="99"/>
    </location>
</feature>
<dbReference type="GO" id="GO:0016787">
    <property type="term" value="F:hydrolase activity"/>
    <property type="evidence" value="ECO:0007669"/>
    <property type="project" value="UniProtKB-KW"/>
</dbReference>
<dbReference type="InterPro" id="IPR021514">
    <property type="entry name" value="DUF3176"/>
</dbReference>
<reference evidence="3 4" key="1">
    <citation type="journal article" date="2024" name="IMA Fungus">
        <title>Apiospora arundinis, a panoply of carbohydrate-active enzymes and secondary metabolites.</title>
        <authorList>
            <person name="Sorensen T."/>
            <person name="Petersen C."/>
            <person name="Muurmann A.T."/>
            <person name="Christiansen J.V."/>
            <person name="Brundto M.L."/>
            <person name="Overgaard C.K."/>
            <person name="Boysen A.T."/>
            <person name="Wollenberg R.D."/>
            <person name="Larsen T.O."/>
            <person name="Sorensen J.L."/>
            <person name="Nielsen K.L."/>
            <person name="Sondergaard T.E."/>
        </authorList>
    </citation>
    <scope>NUCLEOTIDE SEQUENCE [LARGE SCALE GENOMIC DNA]</scope>
    <source>
        <strain evidence="3 4">AAU 773</strain>
    </source>
</reference>
<protein>
    <submittedName>
        <fullName evidence="3">Carboxylic ester hydrolase</fullName>
    </submittedName>
</protein>
<proteinExistence type="predicted"/>
<evidence type="ECO:0000313" key="4">
    <source>
        <dbReference type="Proteomes" id="UP001390339"/>
    </source>
</evidence>
<evidence type="ECO:0000256" key="2">
    <source>
        <dbReference type="SAM" id="Phobius"/>
    </source>
</evidence>
<dbReference type="EMBL" id="JAPCWZ010000004">
    <property type="protein sequence ID" value="KAK8867737.1"/>
    <property type="molecule type" value="Genomic_DNA"/>
</dbReference>
<evidence type="ECO:0000313" key="3">
    <source>
        <dbReference type="EMBL" id="KAK8867737.1"/>
    </source>
</evidence>
<keyword evidence="4" id="KW-1185">Reference proteome</keyword>
<dbReference type="PANTHER" id="PTHR35394">
    <property type="entry name" value="DUF3176 DOMAIN-CONTAINING PROTEIN"/>
    <property type="match status" value="1"/>
</dbReference>
<keyword evidence="2" id="KW-1133">Transmembrane helix</keyword>
<feature type="transmembrane region" description="Helical" evidence="2">
    <location>
        <begin position="141"/>
        <end position="161"/>
    </location>
</feature>
<feature type="transmembrane region" description="Helical" evidence="2">
    <location>
        <begin position="46"/>
        <end position="66"/>
    </location>
</feature>
<name>A0ABR2ISB8_9PEZI</name>
<dbReference type="PANTHER" id="PTHR35394:SF5">
    <property type="entry name" value="DUF3176 DOMAIN-CONTAINING PROTEIN"/>
    <property type="match status" value="1"/>
</dbReference>
<evidence type="ECO:0000256" key="1">
    <source>
        <dbReference type="SAM" id="MobiDB-lite"/>
    </source>
</evidence>
<accession>A0ABR2ISB8</accession>
<dbReference type="Pfam" id="PF11374">
    <property type="entry name" value="DUF3176"/>
    <property type="match status" value="1"/>
</dbReference>
<keyword evidence="2" id="KW-0472">Membrane</keyword>
<gene>
    <name evidence="3" type="ORF">PGQ11_006315</name>
</gene>
<comment type="caution">
    <text evidence="3">The sequence shown here is derived from an EMBL/GenBank/DDBJ whole genome shotgun (WGS) entry which is preliminary data.</text>
</comment>
<sequence>MASLDPSLAELERRKLRPTAEYGHNTTPPYKKKSRMSAAQEWRMEIMSLLAAAAFVAAMVGLVITHDKKPRDQWNAPVTLNALVSILSVAIKGCLLFSVCEAVGQWKWLLFTGDRRRLIEFERIDRASRGPFGCANILAHFWYGTYVLYLGATVALLAIAIDPFTQQIIRTQNEVIFTDLSRYQHFAKDGYVAYNNYFDGGSVNDIPSSRHQLPNGSHYAQYSSSITVAMESAILYGLDKNLTEVQRQTKYRCPSADCRWPPYKSLAVCSECNTIPSSSMKPIDGNVNRLMQTYQNISDPTKDAKRASGWQFSNGQFFANMEERVLAIATTMTRNDMKVLEMTAKSTGNPNKTLTLQHRENLLWAVSIAHFNNTLGLDDSVTWPGAAVLAQECGLYWCVNQYRSSVVNNTYSESVEEVPVSRVREVWDRDGVWPDESLEFHDDVTFVQPLTGFPKELRLCPGTSHDQDDCFWMNPATPWSVNNYFRKLFTANVTPDSESAGLGPGRLENNAHIYGGEMEPDSFKGLWNWKKQDLNQTFQALAYSMSNEIRGSRVPDRSPGRDLDLTMSVGRVTAVYDMRWGWMSLHCVVILLGAVFLCLTILRTGKAAAPVFKSHSLAILTRGAHLSESMAGTERGKDIDVWARKHESKMAADDQVDDKHSQTHIVVEGSSPGQVEEMRSRTPSLNRSDVMLQRELSVSPCSSVRSSERDQRR</sequence>
<dbReference type="Proteomes" id="UP001390339">
    <property type="component" value="Unassembled WGS sequence"/>
</dbReference>
<feature type="transmembrane region" description="Helical" evidence="2">
    <location>
        <begin position="580"/>
        <end position="602"/>
    </location>
</feature>